<name>A0A7I8X461_BURXY</name>
<feature type="transmembrane region" description="Helical" evidence="1">
    <location>
        <begin position="166"/>
        <end position="187"/>
    </location>
</feature>
<protein>
    <submittedName>
        <fullName evidence="2">(pine wood nematode) hypothetical protein</fullName>
    </submittedName>
</protein>
<dbReference type="AlphaFoldDB" id="A0A7I8X461"/>
<feature type="transmembrane region" description="Helical" evidence="1">
    <location>
        <begin position="122"/>
        <end position="145"/>
    </location>
</feature>
<dbReference type="Pfam" id="PF10326">
    <property type="entry name" value="7TM_GPCR_Str"/>
    <property type="match status" value="1"/>
</dbReference>
<dbReference type="PANTHER" id="PTHR22943:SF248">
    <property type="entry name" value="SEVEN TM RECEPTOR"/>
    <property type="match status" value="1"/>
</dbReference>
<dbReference type="Proteomes" id="UP000659654">
    <property type="component" value="Unassembled WGS sequence"/>
</dbReference>
<keyword evidence="3" id="KW-1185">Reference proteome</keyword>
<feature type="transmembrane region" description="Helical" evidence="1">
    <location>
        <begin position="269"/>
        <end position="294"/>
    </location>
</feature>
<dbReference type="Proteomes" id="UP000582659">
    <property type="component" value="Unassembled WGS sequence"/>
</dbReference>
<proteinExistence type="predicted"/>
<dbReference type="SUPFAM" id="SSF81321">
    <property type="entry name" value="Family A G protein-coupled receptor-like"/>
    <property type="match status" value="1"/>
</dbReference>
<keyword evidence="1" id="KW-1133">Transmembrane helix</keyword>
<dbReference type="SMR" id="A0A7I8X461"/>
<dbReference type="EMBL" id="CAJFCV020000006">
    <property type="protein sequence ID" value="CAG9128982.1"/>
    <property type="molecule type" value="Genomic_DNA"/>
</dbReference>
<organism evidence="2 3">
    <name type="scientific">Bursaphelenchus xylophilus</name>
    <name type="common">Pinewood nematode worm</name>
    <name type="synonym">Aphelenchoides xylophilus</name>
    <dbReference type="NCBI Taxonomy" id="6326"/>
    <lineage>
        <taxon>Eukaryota</taxon>
        <taxon>Metazoa</taxon>
        <taxon>Ecdysozoa</taxon>
        <taxon>Nematoda</taxon>
        <taxon>Chromadorea</taxon>
        <taxon>Rhabditida</taxon>
        <taxon>Tylenchina</taxon>
        <taxon>Tylenchomorpha</taxon>
        <taxon>Aphelenchoidea</taxon>
        <taxon>Aphelenchoididae</taxon>
        <taxon>Bursaphelenchus</taxon>
    </lineage>
</organism>
<sequence>MSTLHFEPTQDNPYAWDIIQDTDQSFVEPYDELASFTKFLKINYVLTTFVGGILSFTLLYLIIFQTNGALKNYRKMLLICSVTDISYWAIDNLLGLKLKEKDGVYMVKFEGPAKDFDRPTRLVLIAAYVCSICFVNSVLPAQVYFRYYALTSRPDRSQFLSTGRTLGVFLLSFLAALPTFFLAYNGYGFTARVRPGFNYGELWYKEVPLPPVFYADVRSVYQKIYFFYGGLLISASYTAASVMGYLTVKKINLLYSSYSERTRRLQTQLSQYLIVQSIIPLIVSVTPLMLIVVPAFLYSDTGKACLFYGVLFSWIPILNPLITMIVIVPYRQVILQKLGVHKGMREVTSTNHPNRSKTESR</sequence>
<accession>A0A7I8X461</accession>
<keyword evidence="1" id="KW-0472">Membrane</keyword>
<gene>
    <name evidence="2" type="ORF">BXYJ_LOCUS13765</name>
</gene>
<dbReference type="PANTHER" id="PTHR22943">
    <property type="entry name" value="7-TRANSMEMBRANE DOMAIN RECEPTOR C.ELEGANS"/>
    <property type="match status" value="1"/>
</dbReference>
<comment type="caution">
    <text evidence="2">The sequence shown here is derived from an EMBL/GenBank/DDBJ whole genome shotgun (WGS) entry which is preliminary data.</text>
</comment>
<feature type="transmembrane region" description="Helical" evidence="1">
    <location>
        <begin position="306"/>
        <end position="328"/>
    </location>
</feature>
<evidence type="ECO:0000256" key="1">
    <source>
        <dbReference type="SAM" id="Phobius"/>
    </source>
</evidence>
<keyword evidence="1" id="KW-0812">Transmembrane</keyword>
<feature type="transmembrane region" description="Helical" evidence="1">
    <location>
        <begin position="42"/>
        <end position="64"/>
    </location>
</feature>
<reference evidence="2" key="1">
    <citation type="submission" date="2020-09" db="EMBL/GenBank/DDBJ databases">
        <authorList>
            <person name="Kikuchi T."/>
        </authorList>
    </citation>
    <scope>NUCLEOTIDE SEQUENCE</scope>
    <source>
        <strain evidence="2">Ka4C1</strain>
    </source>
</reference>
<evidence type="ECO:0000313" key="2">
    <source>
        <dbReference type="EMBL" id="CAD5233674.1"/>
    </source>
</evidence>
<feature type="transmembrane region" description="Helical" evidence="1">
    <location>
        <begin position="225"/>
        <end position="248"/>
    </location>
</feature>
<evidence type="ECO:0000313" key="3">
    <source>
        <dbReference type="Proteomes" id="UP000659654"/>
    </source>
</evidence>
<dbReference type="EMBL" id="CAJFDI010000006">
    <property type="protein sequence ID" value="CAD5233674.1"/>
    <property type="molecule type" value="Genomic_DNA"/>
</dbReference>
<dbReference type="OrthoDB" id="5817583at2759"/>
<dbReference type="InterPro" id="IPR019428">
    <property type="entry name" value="7TM_GPCR_serpentine_rcpt_Str"/>
</dbReference>